<evidence type="ECO:0000256" key="4">
    <source>
        <dbReference type="ARBA" id="ARBA00023163"/>
    </source>
</evidence>
<accession>A0A4E0R3M4</accession>
<evidence type="ECO:0000256" key="1">
    <source>
        <dbReference type="ARBA" id="ARBA00004123"/>
    </source>
</evidence>
<evidence type="ECO:0000313" key="8">
    <source>
        <dbReference type="EMBL" id="THD20956.1"/>
    </source>
</evidence>
<keyword evidence="4" id="KW-0804">Transcription</keyword>
<dbReference type="PANTHER" id="PTHR11988:SF27">
    <property type="entry name" value="GH27708P"/>
    <property type="match status" value="1"/>
</dbReference>
<sequence>MGSTDSFRTPSFNSIPELSLCQGSVGCISGCPSTYSYAQTVQRSKPECNLRISSSLSPYNTQLPNSFCFDSAVMSRNSGCVGSFSISNASPLCDSTQIPFSNEPLATSSGTVAVTTTVGKARSRRRTRSGTQQLRVENSKSQDSPLSLSTKSKLTSSEEDSKSAVSPCSSSEVNSNSKDDRYLQRRMRNNLAAKRSRDNRKRREDTIAMRASYLEKSNLVLQAQILALKREICMLRGIPFDPNYRARLSEANLGAPESMSRNFFPSEIMNPTTIALTTSSCTLEPTALPSTVFVNDVFADHSALGQR</sequence>
<comment type="caution">
    <text evidence="8">The sequence shown here is derived from an EMBL/GenBank/DDBJ whole genome shotgun (WGS) entry which is preliminary data.</text>
</comment>
<dbReference type="Pfam" id="PF07716">
    <property type="entry name" value="bZIP_2"/>
    <property type="match status" value="1"/>
</dbReference>
<evidence type="ECO:0000256" key="6">
    <source>
        <dbReference type="SAM" id="MobiDB-lite"/>
    </source>
</evidence>
<dbReference type="InterPro" id="IPR046347">
    <property type="entry name" value="bZIP_sf"/>
</dbReference>
<evidence type="ECO:0000256" key="3">
    <source>
        <dbReference type="ARBA" id="ARBA00023125"/>
    </source>
</evidence>
<evidence type="ECO:0000256" key="5">
    <source>
        <dbReference type="ARBA" id="ARBA00023242"/>
    </source>
</evidence>
<dbReference type="Proteomes" id="UP000230066">
    <property type="component" value="Unassembled WGS sequence"/>
</dbReference>
<keyword evidence="5" id="KW-0539">Nucleus</keyword>
<feature type="compositionally biased region" description="Low complexity" evidence="6">
    <location>
        <begin position="163"/>
        <end position="176"/>
    </location>
</feature>
<comment type="subcellular location">
    <subcellularLocation>
        <location evidence="1">Nucleus</location>
    </subcellularLocation>
</comment>
<dbReference type="InterPro" id="IPR040223">
    <property type="entry name" value="PAR_bZIP"/>
</dbReference>
<dbReference type="Gene3D" id="1.20.5.170">
    <property type="match status" value="1"/>
</dbReference>
<evidence type="ECO:0000259" key="7">
    <source>
        <dbReference type="PROSITE" id="PS50217"/>
    </source>
</evidence>
<dbReference type="CDD" id="cd14695">
    <property type="entry name" value="bZIP_HLF"/>
    <property type="match status" value="1"/>
</dbReference>
<dbReference type="PANTHER" id="PTHR11988">
    <property type="entry name" value="THYROTROPH EMBRYONIC FACTOR RELATED"/>
    <property type="match status" value="1"/>
</dbReference>
<proteinExistence type="predicted"/>
<dbReference type="SUPFAM" id="SSF57959">
    <property type="entry name" value="Leucine zipper domain"/>
    <property type="match status" value="1"/>
</dbReference>
<keyword evidence="9" id="KW-1185">Reference proteome</keyword>
<name>A0A4E0R3M4_FASHE</name>
<protein>
    <recommendedName>
        <fullName evidence="7">BZIP domain-containing protein</fullName>
    </recommendedName>
</protein>
<feature type="region of interest" description="Disordered" evidence="6">
    <location>
        <begin position="116"/>
        <end position="204"/>
    </location>
</feature>
<reference evidence="8" key="1">
    <citation type="submission" date="2019-03" db="EMBL/GenBank/DDBJ databases">
        <title>Improved annotation for the trematode Fasciola hepatica.</title>
        <authorList>
            <person name="Choi Y.-J."/>
            <person name="Martin J."/>
            <person name="Mitreva M."/>
        </authorList>
    </citation>
    <scope>NUCLEOTIDE SEQUENCE [LARGE SCALE GENOMIC DNA]</scope>
</reference>
<gene>
    <name evidence="8" type="ORF">D915_008070</name>
</gene>
<dbReference type="GO" id="GO:0005634">
    <property type="term" value="C:nucleus"/>
    <property type="evidence" value="ECO:0007669"/>
    <property type="project" value="UniProtKB-SubCell"/>
</dbReference>
<evidence type="ECO:0000256" key="2">
    <source>
        <dbReference type="ARBA" id="ARBA00023015"/>
    </source>
</evidence>
<dbReference type="GO" id="GO:0000981">
    <property type="term" value="F:DNA-binding transcription factor activity, RNA polymerase II-specific"/>
    <property type="evidence" value="ECO:0007669"/>
    <property type="project" value="TreeGrafter"/>
</dbReference>
<dbReference type="SMART" id="SM00338">
    <property type="entry name" value="BRLZ"/>
    <property type="match status" value="1"/>
</dbReference>
<feature type="compositionally biased region" description="Low complexity" evidence="6">
    <location>
        <begin position="143"/>
        <end position="155"/>
    </location>
</feature>
<organism evidence="8 9">
    <name type="scientific">Fasciola hepatica</name>
    <name type="common">Liver fluke</name>
    <dbReference type="NCBI Taxonomy" id="6192"/>
    <lineage>
        <taxon>Eukaryota</taxon>
        <taxon>Metazoa</taxon>
        <taxon>Spiralia</taxon>
        <taxon>Lophotrochozoa</taxon>
        <taxon>Platyhelminthes</taxon>
        <taxon>Trematoda</taxon>
        <taxon>Digenea</taxon>
        <taxon>Plagiorchiida</taxon>
        <taxon>Echinostomata</taxon>
        <taxon>Echinostomatoidea</taxon>
        <taxon>Fasciolidae</taxon>
        <taxon>Fasciola</taxon>
    </lineage>
</organism>
<dbReference type="EMBL" id="JXXN02004010">
    <property type="protein sequence ID" value="THD20956.1"/>
    <property type="molecule type" value="Genomic_DNA"/>
</dbReference>
<keyword evidence="2" id="KW-0805">Transcription regulation</keyword>
<feature type="domain" description="BZIP" evidence="7">
    <location>
        <begin position="179"/>
        <end position="236"/>
    </location>
</feature>
<evidence type="ECO:0000313" key="9">
    <source>
        <dbReference type="Proteomes" id="UP000230066"/>
    </source>
</evidence>
<keyword evidence="3" id="KW-0238">DNA-binding</keyword>
<dbReference type="PROSITE" id="PS50217">
    <property type="entry name" value="BZIP"/>
    <property type="match status" value="1"/>
</dbReference>
<dbReference type="GO" id="GO:0000978">
    <property type="term" value="F:RNA polymerase II cis-regulatory region sequence-specific DNA binding"/>
    <property type="evidence" value="ECO:0007669"/>
    <property type="project" value="TreeGrafter"/>
</dbReference>
<dbReference type="InterPro" id="IPR004827">
    <property type="entry name" value="bZIP"/>
</dbReference>
<dbReference type="AlphaFoldDB" id="A0A4E0R3M4"/>